<dbReference type="InterPro" id="IPR055210">
    <property type="entry name" value="CtpA/B_N"/>
</dbReference>
<dbReference type="InterPro" id="IPR029045">
    <property type="entry name" value="ClpP/crotonase-like_dom_sf"/>
</dbReference>
<accession>A0A2M8KR39</accession>
<dbReference type="Gene3D" id="3.30.750.44">
    <property type="match status" value="1"/>
</dbReference>
<evidence type="ECO:0000313" key="3">
    <source>
        <dbReference type="Proteomes" id="UP000229554"/>
    </source>
</evidence>
<dbReference type="AlphaFoldDB" id="A0A2M8KR39"/>
<protein>
    <recommendedName>
        <fullName evidence="1">Activating protease CtpA/B N-terminal domain-containing protein</fullName>
    </recommendedName>
</protein>
<dbReference type="SUPFAM" id="SSF52096">
    <property type="entry name" value="ClpP/crotonase"/>
    <property type="match status" value="1"/>
</dbReference>
<comment type="caution">
    <text evidence="2">The sequence shown here is derived from an EMBL/GenBank/DDBJ whole genome shotgun (WGS) entry which is preliminary data.</text>
</comment>
<feature type="non-terminal residue" evidence="2">
    <location>
        <position position="123"/>
    </location>
</feature>
<reference evidence="3" key="1">
    <citation type="submission" date="2017-09" db="EMBL/GenBank/DDBJ databases">
        <title>Depth-based differentiation of microbial function through sediment-hosted aquifers and enrichment of novel symbionts in the deep terrestrial subsurface.</title>
        <authorList>
            <person name="Probst A.J."/>
            <person name="Ladd B."/>
            <person name="Jarett J.K."/>
            <person name="Geller-Mcgrath D.E."/>
            <person name="Sieber C.M.K."/>
            <person name="Emerson J.B."/>
            <person name="Anantharaman K."/>
            <person name="Thomas B.C."/>
            <person name="Malmstrom R."/>
            <person name="Stieglmeier M."/>
            <person name="Klingl A."/>
            <person name="Woyke T."/>
            <person name="Ryan C.M."/>
            <person name="Banfield J.F."/>
        </authorList>
    </citation>
    <scope>NUCLEOTIDE SEQUENCE [LARGE SCALE GENOMIC DNA]</scope>
</reference>
<proteinExistence type="predicted"/>
<evidence type="ECO:0000259" key="1">
    <source>
        <dbReference type="Pfam" id="PF22694"/>
    </source>
</evidence>
<evidence type="ECO:0000313" key="2">
    <source>
        <dbReference type="EMBL" id="PJE62375.1"/>
    </source>
</evidence>
<name>A0A2M8KR39_9BACT</name>
<feature type="domain" description="Activating protease CtpA/B N-terminal" evidence="1">
    <location>
        <begin position="40"/>
        <end position="103"/>
    </location>
</feature>
<dbReference type="Pfam" id="PF22694">
    <property type="entry name" value="CtpB_N-like"/>
    <property type="match status" value="1"/>
</dbReference>
<organism evidence="2 3">
    <name type="scientific">Candidatus Roizmanbacteria bacterium CG10_big_fil_rev_8_21_14_0_10_39_6</name>
    <dbReference type="NCBI Taxonomy" id="1974853"/>
    <lineage>
        <taxon>Bacteria</taxon>
        <taxon>Candidatus Roizmaniibacteriota</taxon>
    </lineage>
</organism>
<gene>
    <name evidence="2" type="ORF">COU88_05325</name>
</gene>
<dbReference type="Proteomes" id="UP000229554">
    <property type="component" value="Unassembled WGS sequence"/>
</dbReference>
<dbReference type="EMBL" id="PFED01000216">
    <property type="protein sequence ID" value="PJE62375.1"/>
    <property type="molecule type" value="Genomic_DNA"/>
</dbReference>
<sequence>MKQENKLTIMNKIANLLLIFSAVLFLFGSGYRLGQYRAQQNGSASTGLSKTNATTDMSLFWSVWNILEEKYVNETKLNKEKMVFGAIKGMVASLDDPYTYFMTPTENKESKDDLGGLYEGIGA</sequence>